<dbReference type="OMA" id="QLSEHHD"/>
<dbReference type="GO" id="GO:0005730">
    <property type="term" value="C:nucleolus"/>
    <property type="evidence" value="ECO:0000318"/>
    <property type="project" value="GO_Central"/>
</dbReference>
<evidence type="ECO:0000313" key="2">
    <source>
        <dbReference type="EMBL" id="KIS67693.1"/>
    </source>
</evidence>
<keyword evidence="3" id="KW-1185">Reference proteome</keyword>
<reference evidence="2 3" key="1">
    <citation type="journal article" date="2006" name="Nature">
        <title>Insights from the genome of the biotrophic fungal plant pathogen Ustilago maydis.</title>
        <authorList>
            <person name="Kamper J."/>
            <person name="Kahmann R."/>
            <person name="Bolker M."/>
            <person name="Ma L.J."/>
            <person name="Brefort T."/>
            <person name="Saville B.J."/>
            <person name="Banuett F."/>
            <person name="Kronstad J.W."/>
            <person name="Gold S.E."/>
            <person name="Muller O."/>
            <person name="Perlin M.H."/>
            <person name="Wosten H.A."/>
            <person name="de Vries R."/>
            <person name="Ruiz-Herrera J."/>
            <person name="Reynaga-Pena C.G."/>
            <person name="Snetselaar K."/>
            <person name="McCann M."/>
            <person name="Perez-Martin J."/>
            <person name="Feldbrugge M."/>
            <person name="Basse C.W."/>
            <person name="Steinberg G."/>
            <person name="Ibeas J.I."/>
            <person name="Holloman W."/>
            <person name="Guzman P."/>
            <person name="Farman M."/>
            <person name="Stajich J.E."/>
            <person name="Sentandreu R."/>
            <person name="Gonzalez-Prieto J.M."/>
            <person name="Kennell J.C."/>
            <person name="Molina L."/>
            <person name="Schirawski J."/>
            <person name="Mendoza-Mendoza A."/>
            <person name="Greilinger D."/>
            <person name="Munch K."/>
            <person name="Rossel N."/>
            <person name="Scherer M."/>
            <person name="Vranes M."/>
            <person name="Ladendorf O."/>
            <person name="Vincon V."/>
            <person name="Fuchs U."/>
            <person name="Sandrock B."/>
            <person name="Meng S."/>
            <person name="Ho E.C."/>
            <person name="Cahill M.J."/>
            <person name="Boyce K.J."/>
            <person name="Klose J."/>
            <person name="Klosterman S.J."/>
            <person name="Deelstra H.J."/>
            <person name="Ortiz-Castellanos L."/>
            <person name="Li W."/>
            <person name="Sanchez-Alonso P."/>
            <person name="Schreier P.H."/>
            <person name="Hauser-Hahn I."/>
            <person name="Vaupel M."/>
            <person name="Koopmann E."/>
            <person name="Friedrich G."/>
            <person name="Voss H."/>
            <person name="Schluter T."/>
            <person name="Margolis J."/>
            <person name="Platt D."/>
            <person name="Swimmer C."/>
            <person name="Gnirke A."/>
            <person name="Chen F."/>
            <person name="Vysotskaia V."/>
            <person name="Mannhaupt G."/>
            <person name="Guldener U."/>
            <person name="Munsterkotter M."/>
            <person name="Haase D."/>
            <person name="Oesterheld M."/>
            <person name="Mewes H.W."/>
            <person name="Mauceli E.W."/>
            <person name="DeCaprio D."/>
            <person name="Wade C.M."/>
            <person name="Butler J."/>
            <person name="Young S."/>
            <person name="Jaffe D.B."/>
            <person name="Calvo S."/>
            <person name="Nusbaum C."/>
            <person name="Galagan J."/>
            <person name="Birren B.W."/>
        </authorList>
    </citation>
    <scope>NUCLEOTIDE SEQUENCE [LARGE SCALE GENOMIC DNA]</scope>
    <source>
        <strain evidence="3">DSM 14603 / FGSC 9021 / UM521</strain>
    </source>
</reference>
<dbReference type="GeneID" id="23564452"/>
<evidence type="ECO:0008006" key="4">
    <source>
        <dbReference type="Google" id="ProtNLM"/>
    </source>
</evidence>
<gene>
    <name evidence="2" type="ORF">UMAG_04194</name>
</gene>
<dbReference type="EMBL" id="CM003151">
    <property type="protein sequence ID" value="KIS67693.1"/>
    <property type="molecule type" value="Genomic_DNA"/>
</dbReference>
<dbReference type="Pfam" id="PF08555">
    <property type="entry name" value="FAM32A"/>
    <property type="match status" value="1"/>
</dbReference>
<feature type="compositionally biased region" description="Basic residues" evidence="1">
    <location>
        <begin position="28"/>
        <end position="37"/>
    </location>
</feature>
<feature type="compositionally biased region" description="Basic and acidic residues" evidence="1">
    <location>
        <begin position="63"/>
        <end position="77"/>
    </location>
</feature>
<dbReference type="PANTHER" id="PTHR13282:SF6">
    <property type="entry name" value="PROTEIN FAM32A"/>
    <property type="match status" value="1"/>
</dbReference>
<sequence length="143" mass="15717">MAPASSSSAYAFKPGGSLKLKGEDGKKDKKKKKKKVRSSFLHDAKHAAASTSASASRSSSKQKATDDGEHDLERPDAIDSDGVIVEGRKMTEAERKFEEVRKKRMHQRIAKEARTSHKEKVDAFNKYLGSLSEHHDIPKVGPG</sequence>
<proteinExistence type="predicted"/>
<dbReference type="InterPro" id="IPR013865">
    <property type="entry name" value="FAM32A"/>
</dbReference>
<dbReference type="AlphaFoldDB" id="A0A0D1CLT5"/>
<dbReference type="KEGG" id="uma:UMAG_04194"/>
<dbReference type="VEuPathDB" id="FungiDB:UMAG_04194"/>
<evidence type="ECO:0000313" key="3">
    <source>
        <dbReference type="Proteomes" id="UP000000561"/>
    </source>
</evidence>
<evidence type="ECO:0000256" key="1">
    <source>
        <dbReference type="SAM" id="MobiDB-lite"/>
    </source>
</evidence>
<dbReference type="RefSeq" id="XP_011390681.1">
    <property type="nucleotide sequence ID" value="XM_011392379.1"/>
</dbReference>
<dbReference type="PANTHER" id="PTHR13282">
    <property type="entry name" value="PROTEIN FAM32A"/>
    <property type="match status" value="1"/>
</dbReference>
<feature type="compositionally biased region" description="Low complexity" evidence="1">
    <location>
        <begin position="47"/>
        <end position="62"/>
    </location>
</feature>
<dbReference type="eggNOG" id="KOG3410">
    <property type="taxonomic scope" value="Eukaryota"/>
</dbReference>
<dbReference type="InParanoid" id="A0A0D1CLT5"/>
<name>A0A0D1CLT5_MYCMD</name>
<accession>A0A0D1CLT5</accession>
<organism evidence="2 3">
    <name type="scientific">Mycosarcoma maydis</name>
    <name type="common">Corn smut fungus</name>
    <name type="synonym">Ustilago maydis</name>
    <dbReference type="NCBI Taxonomy" id="5270"/>
    <lineage>
        <taxon>Eukaryota</taxon>
        <taxon>Fungi</taxon>
        <taxon>Dikarya</taxon>
        <taxon>Basidiomycota</taxon>
        <taxon>Ustilaginomycotina</taxon>
        <taxon>Ustilaginomycetes</taxon>
        <taxon>Ustilaginales</taxon>
        <taxon>Ustilaginaceae</taxon>
        <taxon>Mycosarcoma</taxon>
    </lineage>
</organism>
<dbReference type="Proteomes" id="UP000000561">
    <property type="component" value="Chromosome 12"/>
</dbReference>
<protein>
    <recommendedName>
        <fullName evidence="4">DUF1754-domain-containing protein</fullName>
    </recommendedName>
</protein>
<dbReference type="STRING" id="237631.A0A0D1CLT5"/>
<feature type="region of interest" description="Disordered" evidence="1">
    <location>
        <begin position="1"/>
        <end position="87"/>
    </location>
</feature>
<dbReference type="OrthoDB" id="205403at2759"/>